<dbReference type="GO" id="GO:0005524">
    <property type="term" value="F:ATP binding"/>
    <property type="evidence" value="ECO:0007669"/>
    <property type="project" value="UniProtKB-KW"/>
</dbReference>
<dbReference type="GO" id="GO:0006260">
    <property type="term" value="P:DNA replication"/>
    <property type="evidence" value="ECO:0007669"/>
    <property type="project" value="UniProtKB-KW"/>
</dbReference>
<dbReference type="OrthoDB" id="9773982at2"/>
<dbReference type="SUPFAM" id="SSF52540">
    <property type="entry name" value="P-loop containing nucleoside triphosphate hydrolases"/>
    <property type="match status" value="1"/>
</dbReference>
<feature type="region of interest" description="Disordered" evidence="11">
    <location>
        <begin position="1"/>
        <end position="26"/>
    </location>
</feature>
<evidence type="ECO:0000313" key="13">
    <source>
        <dbReference type="EMBL" id="SFY41845.1"/>
    </source>
</evidence>
<keyword evidence="2" id="KW-0235">DNA replication</keyword>
<dbReference type="InterPro" id="IPR007693">
    <property type="entry name" value="DNA_helicase_DnaB-like_N"/>
</dbReference>
<evidence type="ECO:0000256" key="10">
    <source>
        <dbReference type="ARBA" id="ARBA00048954"/>
    </source>
</evidence>
<keyword evidence="3" id="KW-0547">Nucleotide-binding</keyword>
<proteinExistence type="inferred from homology"/>
<organism evidence="13 14">
    <name type="scientific">Streptomyces atratus</name>
    <dbReference type="NCBI Taxonomy" id="1893"/>
    <lineage>
        <taxon>Bacteria</taxon>
        <taxon>Bacillati</taxon>
        <taxon>Actinomycetota</taxon>
        <taxon>Actinomycetes</taxon>
        <taxon>Kitasatosporales</taxon>
        <taxon>Streptomycetaceae</taxon>
        <taxon>Streptomyces</taxon>
    </lineage>
</organism>
<keyword evidence="8" id="KW-0413">Isomerase</keyword>
<evidence type="ECO:0000256" key="1">
    <source>
        <dbReference type="ARBA" id="ARBA00008428"/>
    </source>
</evidence>
<reference evidence="13 14" key="1">
    <citation type="submission" date="2016-11" db="EMBL/GenBank/DDBJ databases">
        <authorList>
            <person name="Jaros S."/>
            <person name="Januszkiewicz K."/>
            <person name="Wedrychowicz H."/>
        </authorList>
    </citation>
    <scope>NUCLEOTIDE SEQUENCE [LARGE SCALE GENOMIC DNA]</scope>
    <source>
        <strain evidence="13 14">OK807</strain>
    </source>
</reference>
<keyword evidence="6" id="KW-0067">ATP-binding</keyword>
<evidence type="ECO:0000256" key="2">
    <source>
        <dbReference type="ARBA" id="ARBA00022705"/>
    </source>
</evidence>
<sequence>MTTDPFQGPSHRDGTSSQQDVPQRGLPQDTAAEQAVLGALMLSVRAIEEVDAILGDPADFYLPHHETIYRAVLDMYAASSSTPRIDPITLAAELQRRGDLARVGGPAYLHSLVNTVPTTGHAAHYAEIVRERAALRRVIEAGTRMVQLAHAGTEEAGQVVEEAMAELQAAASGTSTAEPLLSVADRWAGFLDQLDAGADPEALDTPWADLNEYVELKPGQLVTVGATTAGGKSLFGMNLAAHVALRRERPVLVASMEMGGGELMARLTAAEAGVPLDRLIRRRTTEDDWNRIAQVGDRLANAHNFVLDDSANLTLSKIRARMRWMASRDHAPALVVADYLQLLTPERTRAGNRAQEVAEISRGLKLIAMEFRTPIVALAQFNRGAVGRRPLVSDFKESSAIEQDSNIIILLHRELAEDGTDTGPKAGAVEAIVAKNRNGASGRIVDLAFQGHFARLASMAR</sequence>
<dbReference type="SUPFAM" id="SSF48024">
    <property type="entry name" value="N-terminal domain of DnaB helicase"/>
    <property type="match status" value="1"/>
</dbReference>
<evidence type="ECO:0000313" key="14">
    <source>
        <dbReference type="Proteomes" id="UP000181909"/>
    </source>
</evidence>
<dbReference type="GO" id="GO:0043139">
    <property type="term" value="F:5'-3' DNA helicase activity"/>
    <property type="evidence" value="ECO:0007669"/>
    <property type="project" value="UniProtKB-EC"/>
</dbReference>
<dbReference type="InterPro" id="IPR016136">
    <property type="entry name" value="DNA_helicase_N/primase_C"/>
</dbReference>
<dbReference type="PROSITE" id="PS51199">
    <property type="entry name" value="SF4_HELICASE"/>
    <property type="match status" value="1"/>
</dbReference>
<evidence type="ECO:0000256" key="11">
    <source>
        <dbReference type="SAM" id="MobiDB-lite"/>
    </source>
</evidence>
<dbReference type="EMBL" id="FPJO01000028">
    <property type="protein sequence ID" value="SFY41845.1"/>
    <property type="molecule type" value="Genomic_DNA"/>
</dbReference>
<evidence type="ECO:0000256" key="8">
    <source>
        <dbReference type="ARBA" id="ARBA00023235"/>
    </source>
</evidence>
<evidence type="ECO:0000256" key="7">
    <source>
        <dbReference type="ARBA" id="ARBA00023125"/>
    </source>
</evidence>
<dbReference type="Pfam" id="PF03796">
    <property type="entry name" value="DnaB_C"/>
    <property type="match status" value="1"/>
</dbReference>
<keyword evidence="4" id="KW-0378">Hydrolase</keyword>
<dbReference type="InterPro" id="IPR007694">
    <property type="entry name" value="DNA_helicase_DnaB-like_C"/>
</dbReference>
<feature type="domain" description="SF4 helicase" evidence="12">
    <location>
        <begin position="196"/>
        <end position="461"/>
    </location>
</feature>
<dbReference type="Pfam" id="PF00772">
    <property type="entry name" value="DnaB"/>
    <property type="match status" value="1"/>
</dbReference>
<dbReference type="Proteomes" id="UP000181909">
    <property type="component" value="Unassembled WGS sequence"/>
</dbReference>
<evidence type="ECO:0000256" key="9">
    <source>
        <dbReference type="ARBA" id="ARBA00044969"/>
    </source>
</evidence>
<evidence type="ECO:0000259" key="12">
    <source>
        <dbReference type="PROSITE" id="PS51199"/>
    </source>
</evidence>
<dbReference type="EC" id="5.6.2.3" evidence="9"/>
<dbReference type="Gene3D" id="1.10.860.10">
    <property type="entry name" value="DNAb Helicase, Chain A"/>
    <property type="match status" value="1"/>
</dbReference>
<keyword evidence="7" id="KW-0238">DNA-binding</keyword>
<dbReference type="AlphaFoldDB" id="A0A1K2F4A6"/>
<dbReference type="RefSeq" id="WP_072488732.1">
    <property type="nucleotide sequence ID" value="NZ_FPJO01000028.1"/>
</dbReference>
<evidence type="ECO:0000256" key="6">
    <source>
        <dbReference type="ARBA" id="ARBA00022840"/>
    </source>
</evidence>
<dbReference type="GO" id="GO:0005829">
    <property type="term" value="C:cytosol"/>
    <property type="evidence" value="ECO:0007669"/>
    <property type="project" value="TreeGrafter"/>
</dbReference>
<dbReference type="STRING" id="1893.SAMN02787144_102886"/>
<evidence type="ECO:0000256" key="4">
    <source>
        <dbReference type="ARBA" id="ARBA00022801"/>
    </source>
</evidence>
<dbReference type="PANTHER" id="PTHR30153">
    <property type="entry name" value="REPLICATIVE DNA HELICASE DNAB"/>
    <property type="match status" value="1"/>
</dbReference>
<gene>
    <name evidence="13" type="ORF">SAMN02787144_102886</name>
</gene>
<evidence type="ECO:0000256" key="3">
    <source>
        <dbReference type="ARBA" id="ARBA00022741"/>
    </source>
</evidence>
<keyword evidence="5 13" id="KW-0347">Helicase</keyword>
<evidence type="ECO:0000256" key="5">
    <source>
        <dbReference type="ARBA" id="ARBA00022806"/>
    </source>
</evidence>
<dbReference type="GO" id="GO:0016787">
    <property type="term" value="F:hydrolase activity"/>
    <property type="evidence" value="ECO:0007669"/>
    <property type="project" value="UniProtKB-KW"/>
</dbReference>
<comment type="similarity">
    <text evidence="1">Belongs to the helicase family. DnaB subfamily.</text>
</comment>
<name>A0A1K2F4A6_STRAR</name>
<accession>A0A1K2F4A6</accession>
<dbReference type="Gene3D" id="3.40.50.300">
    <property type="entry name" value="P-loop containing nucleotide triphosphate hydrolases"/>
    <property type="match status" value="1"/>
</dbReference>
<dbReference type="InterPro" id="IPR027417">
    <property type="entry name" value="P-loop_NTPase"/>
</dbReference>
<dbReference type="PANTHER" id="PTHR30153:SF2">
    <property type="entry name" value="REPLICATIVE DNA HELICASE"/>
    <property type="match status" value="1"/>
</dbReference>
<dbReference type="GO" id="GO:0003677">
    <property type="term" value="F:DNA binding"/>
    <property type="evidence" value="ECO:0007669"/>
    <property type="project" value="UniProtKB-KW"/>
</dbReference>
<protein>
    <recommendedName>
        <fullName evidence="9">DNA 5'-3' helicase</fullName>
        <ecNumber evidence="9">5.6.2.3</ecNumber>
    </recommendedName>
</protein>
<dbReference type="InterPro" id="IPR036185">
    <property type="entry name" value="DNA_heli_DnaB-like_N_sf"/>
</dbReference>
<comment type="catalytic activity">
    <reaction evidence="10">
        <text>ATP + H2O = ADP + phosphate + H(+)</text>
        <dbReference type="Rhea" id="RHEA:13065"/>
        <dbReference type="ChEBI" id="CHEBI:15377"/>
        <dbReference type="ChEBI" id="CHEBI:15378"/>
        <dbReference type="ChEBI" id="CHEBI:30616"/>
        <dbReference type="ChEBI" id="CHEBI:43474"/>
        <dbReference type="ChEBI" id="CHEBI:456216"/>
        <dbReference type="EC" id="5.6.2.3"/>
    </reaction>
</comment>